<reference evidence="2 3" key="1">
    <citation type="submission" date="2022-04" db="EMBL/GenBank/DDBJ databases">
        <title>Leucobacter sp. isolated from rhizosphere of garlic.</title>
        <authorList>
            <person name="Won M."/>
            <person name="Lee C.-M."/>
            <person name="Woen H.-Y."/>
            <person name="Kwon S.-W."/>
        </authorList>
    </citation>
    <scope>NUCLEOTIDE SEQUENCE [LARGE SCALE GENOMIC DNA]</scope>
    <source>
        <strain evidence="2 3">H21R-40</strain>
    </source>
</reference>
<dbReference type="RefSeq" id="WP_244729575.1">
    <property type="nucleotide sequence ID" value="NZ_CP095045.1"/>
</dbReference>
<dbReference type="InterPro" id="IPR003738">
    <property type="entry name" value="SRAP"/>
</dbReference>
<organism evidence="2 3">
    <name type="scientific">Leucobacter allii</name>
    <dbReference type="NCBI Taxonomy" id="2932247"/>
    <lineage>
        <taxon>Bacteria</taxon>
        <taxon>Bacillati</taxon>
        <taxon>Actinomycetota</taxon>
        <taxon>Actinomycetes</taxon>
        <taxon>Micrococcales</taxon>
        <taxon>Microbacteriaceae</taxon>
        <taxon>Leucobacter</taxon>
    </lineage>
</organism>
<protein>
    <submittedName>
        <fullName evidence="2">SOS response-associated peptidase</fullName>
    </submittedName>
</protein>
<dbReference type="Proteomes" id="UP000831786">
    <property type="component" value="Chromosome"/>
</dbReference>
<sequence>MCASYGLDGSGRRIPMPDDLPPMSEQGPQQLLAEWAAAWGGKANTSRTRKNGLTNLNPIIWQDADGERRLELAWWWLHVGGQPAKYTAFNSRDDALMSKWRRPFQHRAILPANWYFEGKKRWALPGGEIFGMAAIMAPRTVGDETTISYSLVTRAGVGEAATVITSRGDSRMPLVLPRDMHDDWLDPERPGDAELVTQVQHGSDEISRALTAA</sequence>
<evidence type="ECO:0000256" key="1">
    <source>
        <dbReference type="SAM" id="MobiDB-lite"/>
    </source>
</evidence>
<evidence type="ECO:0000313" key="2">
    <source>
        <dbReference type="EMBL" id="UOQ58543.1"/>
    </source>
</evidence>
<keyword evidence="3" id="KW-1185">Reference proteome</keyword>
<dbReference type="InterPro" id="IPR036590">
    <property type="entry name" value="SRAP-like"/>
</dbReference>
<dbReference type="Gene3D" id="3.90.1680.10">
    <property type="entry name" value="SOS response associated peptidase-like"/>
    <property type="match status" value="1"/>
</dbReference>
<accession>A0ABY4FQJ8</accession>
<proteinExistence type="predicted"/>
<dbReference type="SUPFAM" id="SSF143081">
    <property type="entry name" value="BB1717-like"/>
    <property type="match status" value="1"/>
</dbReference>
<name>A0ABY4FQJ8_9MICO</name>
<gene>
    <name evidence="2" type="ORF">MUN78_06895</name>
</gene>
<dbReference type="Pfam" id="PF02586">
    <property type="entry name" value="SRAP"/>
    <property type="match status" value="1"/>
</dbReference>
<evidence type="ECO:0000313" key="3">
    <source>
        <dbReference type="Proteomes" id="UP000831786"/>
    </source>
</evidence>
<feature type="region of interest" description="Disordered" evidence="1">
    <location>
        <begin position="1"/>
        <end position="26"/>
    </location>
</feature>
<dbReference type="EMBL" id="CP095045">
    <property type="protein sequence ID" value="UOQ58543.1"/>
    <property type="molecule type" value="Genomic_DNA"/>
</dbReference>